<keyword evidence="8 9" id="KW-0472">Membrane</keyword>
<evidence type="ECO:0000256" key="6">
    <source>
        <dbReference type="ARBA" id="ARBA00022989"/>
    </source>
</evidence>
<evidence type="ECO:0000313" key="11">
    <source>
        <dbReference type="EMBL" id="KAG6784031.1"/>
    </source>
</evidence>
<evidence type="ECO:0000256" key="2">
    <source>
        <dbReference type="ARBA" id="ARBA00005441"/>
    </source>
</evidence>
<dbReference type="Pfam" id="PF14360">
    <property type="entry name" value="PAP2_C"/>
    <property type="match status" value="1"/>
</dbReference>
<dbReference type="EMBL" id="JAAWWB010000004">
    <property type="protein sequence ID" value="KAG6784031.1"/>
    <property type="molecule type" value="Genomic_DNA"/>
</dbReference>
<dbReference type="GO" id="GO:0005886">
    <property type="term" value="C:plasma membrane"/>
    <property type="evidence" value="ECO:0007669"/>
    <property type="project" value="TreeGrafter"/>
</dbReference>
<comment type="similarity">
    <text evidence="2">Belongs to the sphingomyelin synthase family.</text>
</comment>
<evidence type="ECO:0000256" key="5">
    <source>
        <dbReference type="ARBA" id="ARBA00022919"/>
    </source>
</evidence>
<reference evidence="11" key="1">
    <citation type="journal article" date="2020" name="bioRxiv">
        <title>Hybrid origin of Populus tomentosa Carr. identified through genome sequencing and phylogenomic analysis.</title>
        <authorList>
            <person name="An X."/>
            <person name="Gao K."/>
            <person name="Chen Z."/>
            <person name="Li J."/>
            <person name="Yang X."/>
            <person name="Yang X."/>
            <person name="Zhou J."/>
            <person name="Guo T."/>
            <person name="Zhao T."/>
            <person name="Huang S."/>
            <person name="Miao D."/>
            <person name="Khan W.U."/>
            <person name="Rao P."/>
            <person name="Ye M."/>
            <person name="Lei B."/>
            <person name="Liao W."/>
            <person name="Wang J."/>
            <person name="Ji L."/>
            <person name="Li Y."/>
            <person name="Guo B."/>
            <person name="Mustafa N.S."/>
            <person name="Li S."/>
            <person name="Yun Q."/>
            <person name="Keller S.R."/>
            <person name="Mao J."/>
            <person name="Zhang R."/>
            <person name="Strauss S.H."/>
        </authorList>
    </citation>
    <scope>NUCLEOTIDE SEQUENCE</scope>
    <source>
        <strain evidence="11">GM15</strain>
        <tissue evidence="11">Leaf</tissue>
    </source>
</reference>
<evidence type="ECO:0000256" key="8">
    <source>
        <dbReference type="ARBA" id="ARBA00023136"/>
    </source>
</evidence>
<evidence type="ECO:0000256" key="4">
    <source>
        <dbReference type="ARBA" id="ARBA00022692"/>
    </source>
</evidence>
<protein>
    <recommendedName>
        <fullName evidence="10">Sphingomyelin synthase-like domain-containing protein</fullName>
    </recommendedName>
</protein>
<keyword evidence="7" id="KW-0443">Lipid metabolism</keyword>
<accession>A0A8X8ABY0</accession>
<dbReference type="Proteomes" id="UP000886885">
    <property type="component" value="Chromosome 2D"/>
</dbReference>
<feature type="domain" description="Sphingomyelin synthase-like" evidence="10">
    <location>
        <begin position="334"/>
        <end position="372"/>
    </location>
</feature>
<dbReference type="OrthoDB" id="422827at2759"/>
<keyword evidence="5" id="KW-0746">Sphingolipid metabolism</keyword>
<evidence type="ECO:0000256" key="9">
    <source>
        <dbReference type="SAM" id="Phobius"/>
    </source>
</evidence>
<dbReference type="AlphaFoldDB" id="A0A8X8ABY0"/>
<feature type="transmembrane region" description="Helical" evidence="9">
    <location>
        <begin position="432"/>
        <end position="454"/>
    </location>
</feature>
<dbReference type="PANTHER" id="PTHR21290">
    <property type="entry name" value="SPHINGOMYELIN SYNTHETASE"/>
    <property type="match status" value="1"/>
</dbReference>
<dbReference type="PANTHER" id="PTHR21290:SF25">
    <property type="entry name" value="SPHINGOMYELIN SYNTHASE-RELATED PROTEIN 1"/>
    <property type="match status" value="1"/>
</dbReference>
<dbReference type="GO" id="GO:0033188">
    <property type="term" value="F:sphingomyelin synthase activity"/>
    <property type="evidence" value="ECO:0007669"/>
    <property type="project" value="TreeGrafter"/>
</dbReference>
<feature type="transmembrane region" description="Helical" evidence="9">
    <location>
        <begin position="355"/>
        <end position="377"/>
    </location>
</feature>
<comment type="caution">
    <text evidence="11">The sequence shown here is derived from an EMBL/GenBank/DDBJ whole genome shotgun (WGS) entry which is preliminary data.</text>
</comment>
<dbReference type="GO" id="GO:0046513">
    <property type="term" value="P:ceramide biosynthetic process"/>
    <property type="evidence" value="ECO:0007669"/>
    <property type="project" value="TreeGrafter"/>
</dbReference>
<feature type="transmembrane region" description="Helical" evidence="9">
    <location>
        <begin position="164"/>
        <end position="186"/>
    </location>
</feature>
<dbReference type="GO" id="GO:0047493">
    <property type="term" value="F:ceramide cholinephosphotransferase activity"/>
    <property type="evidence" value="ECO:0007669"/>
    <property type="project" value="TreeGrafter"/>
</dbReference>
<dbReference type="GO" id="GO:0005789">
    <property type="term" value="C:endoplasmic reticulum membrane"/>
    <property type="evidence" value="ECO:0007669"/>
    <property type="project" value="TreeGrafter"/>
</dbReference>
<evidence type="ECO:0000256" key="3">
    <source>
        <dbReference type="ARBA" id="ARBA00022679"/>
    </source>
</evidence>
<keyword evidence="3" id="KW-0808">Transferase</keyword>
<dbReference type="InterPro" id="IPR045221">
    <property type="entry name" value="Sphingomyelin_synth-like"/>
</dbReference>
<keyword evidence="4 9" id="KW-0812">Transmembrane</keyword>
<name>A0A8X8ABY0_POPTO</name>
<gene>
    <name evidence="11" type="ORF">POTOM_009714</name>
</gene>
<evidence type="ECO:0000259" key="10">
    <source>
        <dbReference type="Pfam" id="PF14360"/>
    </source>
</evidence>
<keyword evidence="6 9" id="KW-1133">Transmembrane helix</keyword>
<proteinExistence type="inferred from homology"/>
<evidence type="ECO:0000256" key="1">
    <source>
        <dbReference type="ARBA" id="ARBA00004141"/>
    </source>
</evidence>
<sequence length="458" mass="52082">MRWGFSPPKITCGLGLAAISYVAVDYLRHLSPAWHERLQPALWSILALIAISRVPFYKHWSSEFRAAIPFVASMLFMLACFLLEALSVRFVTAVLGLDWHSETPPLPDTGQWLLLSLNEKLPGSLVEILRARIIGLHHFLMLFMMLAFSVLFDSIEAPGLGLGARYMFTMAIGRLLRAITFVSTILPSARPWCAAARFRVPAYPHHWAQKYYVPYASDADAIWQIINQDIAYGMFCVELELQYLFAVINIVVDKGRPVLYQMDFVTEKYDEAQCGCSDTGEYHGDYHPDWGSMNFLVNFLRPTPAEGASWFSLLKKAGGGCNDLNTEAYGGFSSAFIWLLVMHSAQREIRERHHYTVDCIVAIYVGILLWKMTGFIWPAKDSVRSRRLAKLERIQGRLIQAAKDSDMDEVRELLKEVELRTQESQNKGHNRYLWLFSCATIFLALTIVLLAFTWTSDG</sequence>
<dbReference type="InterPro" id="IPR025749">
    <property type="entry name" value="Sphingomyelin_synth-like_dom"/>
</dbReference>
<organism evidence="11 12">
    <name type="scientific">Populus tomentosa</name>
    <name type="common">Chinese white poplar</name>
    <dbReference type="NCBI Taxonomy" id="118781"/>
    <lineage>
        <taxon>Eukaryota</taxon>
        <taxon>Viridiplantae</taxon>
        <taxon>Streptophyta</taxon>
        <taxon>Embryophyta</taxon>
        <taxon>Tracheophyta</taxon>
        <taxon>Spermatophyta</taxon>
        <taxon>Magnoliopsida</taxon>
        <taxon>eudicotyledons</taxon>
        <taxon>Gunneridae</taxon>
        <taxon>Pentapetalae</taxon>
        <taxon>rosids</taxon>
        <taxon>fabids</taxon>
        <taxon>Malpighiales</taxon>
        <taxon>Salicaceae</taxon>
        <taxon>Saliceae</taxon>
        <taxon>Populus</taxon>
    </lineage>
</organism>
<feature type="transmembrane region" description="Helical" evidence="9">
    <location>
        <begin position="68"/>
        <end position="91"/>
    </location>
</feature>
<comment type="subcellular location">
    <subcellularLocation>
        <location evidence="1">Membrane</location>
        <topology evidence="1">Multi-pass membrane protein</topology>
    </subcellularLocation>
</comment>
<evidence type="ECO:0000313" key="12">
    <source>
        <dbReference type="Proteomes" id="UP000886885"/>
    </source>
</evidence>
<evidence type="ECO:0000256" key="7">
    <source>
        <dbReference type="ARBA" id="ARBA00023098"/>
    </source>
</evidence>
<feature type="transmembrane region" description="Helical" evidence="9">
    <location>
        <begin position="133"/>
        <end position="152"/>
    </location>
</feature>
<dbReference type="GO" id="GO:0000139">
    <property type="term" value="C:Golgi membrane"/>
    <property type="evidence" value="ECO:0007669"/>
    <property type="project" value="TreeGrafter"/>
</dbReference>
<keyword evidence="12" id="KW-1185">Reference proteome</keyword>